<dbReference type="PANTHER" id="PTHR30126:SF39">
    <property type="entry name" value="HTH-TYPE TRANSCRIPTIONAL REGULATOR CYSL"/>
    <property type="match status" value="1"/>
</dbReference>
<dbReference type="PANTHER" id="PTHR30126">
    <property type="entry name" value="HTH-TYPE TRANSCRIPTIONAL REGULATOR"/>
    <property type="match status" value="1"/>
</dbReference>
<dbReference type="PROSITE" id="PS50931">
    <property type="entry name" value="HTH_LYSR"/>
    <property type="match status" value="1"/>
</dbReference>
<evidence type="ECO:0000256" key="2">
    <source>
        <dbReference type="ARBA" id="ARBA00023015"/>
    </source>
</evidence>
<sequence length="302" mass="34305">MNIENLKLFCQVVEQGSISQVARTSYVTQPAVTSKIRQLEKHYGVALFDRTGGMLRVTKTGSSLYPYAKEIVGYFNRSEEVMNNISNDYEEPLHIGASLTIGEYLLPDILGKFQKKHKQIQFSLAIGNTPTIMSKLENLEIDIALVEGIVMHRDFQIKRFAKDELILVIPRNHRWNSQKEINIEELAEERILLREKDSGARKIIETILAENNVLEQIHSYIEFGSTQAIKSAVESGHGIGILPKLSVTHELELGVVKHLPISNTTISRDLWIVKRPTRFPKNSINLFNHFLKEAGFNIDPSE</sequence>
<reference evidence="6 7" key="1">
    <citation type="submission" date="2021-05" db="EMBL/GenBank/DDBJ databases">
        <title>Novel Bacillus species.</title>
        <authorList>
            <person name="Liu G."/>
        </authorList>
    </citation>
    <scope>NUCLEOTIDE SEQUENCE [LARGE SCALE GENOMIC DNA]</scope>
    <source>
        <strain evidence="6 7">FJAT-49705</strain>
    </source>
</reference>
<dbReference type="InterPro" id="IPR000847">
    <property type="entry name" value="LysR_HTH_N"/>
</dbReference>
<dbReference type="PRINTS" id="PR00039">
    <property type="entry name" value="HTHLYSR"/>
</dbReference>
<name>A0ABS5NS73_9BACI</name>
<dbReference type="InterPro" id="IPR005119">
    <property type="entry name" value="LysR_subst-bd"/>
</dbReference>
<dbReference type="Pfam" id="PF03466">
    <property type="entry name" value="LysR_substrate"/>
    <property type="match status" value="1"/>
</dbReference>
<dbReference type="SUPFAM" id="SSF53850">
    <property type="entry name" value="Periplasmic binding protein-like II"/>
    <property type="match status" value="1"/>
</dbReference>
<dbReference type="RefSeq" id="WP_213101762.1">
    <property type="nucleotide sequence ID" value="NZ_JAGYPM010000002.1"/>
</dbReference>
<keyword evidence="3" id="KW-0238">DNA-binding</keyword>
<dbReference type="EMBL" id="JAGYPM010000002">
    <property type="protein sequence ID" value="MBS4190304.1"/>
    <property type="molecule type" value="Genomic_DNA"/>
</dbReference>
<dbReference type="InterPro" id="IPR036390">
    <property type="entry name" value="WH_DNA-bd_sf"/>
</dbReference>
<dbReference type="Proteomes" id="UP000681027">
    <property type="component" value="Unassembled WGS sequence"/>
</dbReference>
<evidence type="ECO:0000313" key="7">
    <source>
        <dbReference type="Proteomes" id="UP000681027"/>
    </source>
</evidence>
<dbReference type="Gene3D" id="1.10.10.10">
    <property type="entry name" value="Winged helix-like DNA-binding domain superfamily/Winged helix DNA-binding domain"/>
    <property type="match status" value="1"/>
</dbReference>
<dbReference type="CDD" id="cd08420">
    <property type="entry name" value="PBP2_CysL_like"/>
    <property type="match status" value="1"/>
</dbReference>
<feature type="domain" description="HTH lysR-type" evidence="5">
    <location>
        <begin position="1"/>
        <end position="58"/>
    </location>
</feature>
<accession>A0ABS5NS73</accession>
<evidence type="ECO:0000313" key="6">
    <source>
        <dbReference type="EMBL" id="MBS4190304.1"/>
    </source>
</evidence>
<dbReference type="Gene3D" id="3.40.190.10">
    <property type="entry name" value="Periplasmic binding protein-like II"/>
    <property type="match status" value="2"/>
</dbReference>
<protein>
    <submittedName>
        <fullName evidence="6">LysR family transcriptional regulator</fullName>
    </submittedName>
</protein>
<keyword evidence="2" id="KW-0805">Transcription regulation</keyword>
<evidence type="ECO:0000259" key="5">
    <source>
        <dbReference type="PROSITE" id="PS50931"/>
    </source>
</evidence>
<dbReference type="Pfam" id="PF00126">
    <property type="entry name" value="HTH_1"/>
    <property type="match status" value="1"/>
</dbReference>
<comment type="similarity">
    <text evidence="1">Belongs to the LysR transcriptional regulatory family.</text>
</comment>
<evidence type="ECO:0000256" key="1">
    <source>
        <dbReference type="ARBA" id="ARBA00009437"/>
    </source>
</evidence>
<dbReference type="InterPro" id="IPR036388">
    <property type="entry name" value="WH-like_DNA-bd_sf"/>
</dbReference>
<keyword evidence="7" id="KW-1185">Reference proteome</keyword>
<dbReference type="SUPFAM" id="SSF46785">
    <property type="entry name" value="Winged helix' DNA-binding domain"/>
    <property type="match status" value="1"/>
</dbReference>
<comment type="caution">
    <text evidence="6">The sequence shown here is derived from an EMBL/GenBank/DDBJ whole genome shotgun (WGS) entry which is preliminary data.</text>
</comment>
<evidence type="ECO:0000256" key="3">
    <source>
        <dbReference type="ARBA" id="ARBA00023125"/>
    </source>
</evidence>
<organism evidence="6 7">
    <name type="scientific">Cytobacillus citreus</name>
    <dbReference type="NCBI Taxonomy" id="2833586"/>
    <lineage>
        <taxon>Bacteria</taxon>
        <taxon>Bacillati</taxon>
        <taxon>Bacillota</taxon>
        <taxon>Bacilli</taxon>
        <taxon>Bacillales</taxon>
        <taxon>Bacillaceae</taxon>
        <taxon>Cytobacillus</taxon>
    </lineage>
</organism>
<keyword evidence="4" id="KW-0804">Transcription</keyword>
<gene>
    <name evidence="6" type="ORF">KHA94_08815</name>
</gene>
<proteinExistence type="inferred from homology"/>
<evidence type="ECO:0000256" key="4">
    <source>
        <dbReference type="ARBA" id="ARBA00023163"/>
    </source>
</evidence>